<reference evidence="2 3" key="1">
    <citation type="journal article" date="2019" name="Nat. Plants">
        <title>Genome sequencing of Musa balbisiana reveals subgenome evolution and function divergence in polyploid bananas.</title>
        <authorList>
            <person name="Yao X."/>
        </authorList>
    </citation>
    <scope>NUCLEOTIDE SEQUENCE [LARGE SCALE GENOMIC DNA]</scope>
    <source>
        <strain evidence="3">cv. DH-PKW</strain>
        <tissue evidence="2">Leaves</tissue>
    </source>
</reference>
<keyword evidence="3" id="KW-1185">Reference proteome</keyword>
<organism evidence="2 3">
    <name type="scientific">Musa balbisiana</name>
    <name type="common">Banana</name>
    <dbReference type="NCBI Taxonomy" id="52838"/>
    <lineage>
        <taxon>Eukaryota</taxon>
        <taxon>Viridiplantae</taxon>
        <taxon>Streptophyta</taxon>
        <taxon>Embryophyta</taxon>
        <taxon>Tracheophyta</taxon>
        <taxon>Spermatophyta</taxon>
        <taxon>Magnoliopsida</taxon>
        <taxon>Liliopsida</taxon>
        <taxon>Zingiberales</taxon>
        <taxon>Musaceae</taxon>
        <taxon>Musa</taxon>
    </lineage>
</organism>
<gene>
    <name evidence="2" type="ORF">C4D60_Mb06t06700</name>
</gene>
<keyword evidence="1" id="KW-1133">Transmembrane helix</keyword>
<evidence type="ECO:0000256" key="1">
    <source>
        <dbReference type="SAM" id="Phobius"/>
    </source>
</evidence>
<comment type="caution">
    <text evidence="2">The sequence shown here is derived from an EMBL/GenBank/DDBJ whole genome shotgun (WGS) entry which is preliminary data.</text>
</comment>
<dbReference type="AlphaFoldDB" id="A0A4V4H3Q5"/>
<proteinExistence type="predicted"/>
<keyword evidence="1" id="KW-0812">Transmembrane</keyword>
<evidence type="ECO:0000313" key="3">
    <source>
        <dbReference type="Proteomes" id="UP000317650"/>
    </source>
</evidence>
<protein>
    <submittedName>
        <fullName evidence="2">Uncharacterized protein</fullName>
    </submittedName>
</protein>
<evidence type="ECO:0000313" key="2">
    <source>
        <dbReference type="EMBL" id="THU49166.1"/>
    </source>
</evidence>
<keyword evidence="1" id="KW-0472">Membrane</keyword>
<feature type="transmembrane region" description="Helical" evidence="1">
    <location>
        <begin position="104"/>
        <end position="128"/>
    </location>
</feature>
<dbReference type="EMBL" id="PYDT01000009">
    <property type="protein sequence ID" value="THU49166.1"/>
    <property type="molecule type" value="Genomic_DNA"/>
</dbReference>
<sequence>MQENGLLPAHDVSYFSYAYGAANFRRIDGESCKQACLKNCSFRAALFQYSGNVSDGNCFLQLQLFSLQNNRPSTSHYNSSAYIKVQNIVVSPASSNTKKRGVGIGISIGIIGAGLIASLIGGMIIGYVRRKRHQFPFAFFCNRSVPHPER</sequence>
<accession>A0A4V4H3Q5</accession>
<name>A0A4V4H3Q5_MUSBA</name>
<dbReference type="Proteomes" id="UP000317650">
    <property type="component" value="Chromosome 6"/>
</dbReference>
<dbReference type="STRING" id="52838.A0A4V4H3Q5"/>